<proteinExistence type="predicted"/>
<protein>
    <submittedName>
        <fullName evidence="2">Uncharacterized protein</fullName>
    </submittedName>
</protein>
<evidence type="ECO:0000313" key="2">
    <source>
        <dbReference type="EMBL" id="KPW83534.1"/>
    </source>
</evidence>
<dbReference type="AlphaFoldDB" id="A0A0N8R1B6"/>
<gene>
    <name evidence="2" type="ORF">ALO75_102988</name>
</gene>
<reference evidence="2 3" key="1">
    <citation type="submission" date="2015-09" db="EMBL/GenBank/DDBJ databases">
        <title>Genome announcement of multiple Pseudomonas syringae strains.</title>
        <authorList>
            <person name="Thakur S."/>
            <person name="Wang P.W."/>
            <person name="Gong Y."/>
            <person name="Weir B.S."/>
            <person name="Guttman D.S."/>
        </authorList>
    </citation>
    <scope>NUCLEOTIDE SEQUENCE [LARGE SCALE GENOMIC DNA]</scope>
    <source>
        <strain evidence="2 3">ICMP17001</strain>
    </source>
</reference>
<accession>A0A0N8R1B6</accession>
<feature type="compositionally biased region" description="Basic residues" evidence="1">
    <location>
        <begin position="24"/>
        <end position="33"/>
    </location>
</feature>
<comment type="caution">
    <text evidence="2">The sequence shown here is derived from an EMBL/GenBank/DDBJ whole genome shotgun (WGS) entry which is preliminary data.</text>
</comment>
<evidence type="ECO:0000256" key="1">
    <source>
        <dbReference type="SAM" id="MobiDB-lite"/>
    </source>
</evidence>
<keyword evidence="3" id="KW-1185">Reference proteome</keyword>
<name>A0A0N8R1B6_9PSED</name>
<dbReference type="Proteomes" id="UP000051335">
    <property type="component" value="Unassembled WGS sequence"/>
</dbReference>
<feature type="region of interest" description="Disordered" evidence="1">
    <location>
        <begin position="1"/>
        <end position="47"/>
    </location>
</feature>
<evidence type="ECO:0000313" key="3">
    <source>
        <dbReference type="Proteomes" id="UP000051335"/>
    </source>
</evidence>
<dbReference type="EMBL" id="LJQC01001133">
    <property type="protein sequence ID" value="KPW83534.1"/>
    <property type="molecule type" value="Genomic_DNA"/>
</dbReference>
<organism evidence="2 3">
    <name type="scientific">Pseudomonas syringae pv. coryli</name>
    <dbReference type="NCBI Taxonomy" id="317659"/>
    <lineage>
        <taxon>Bacteria</taxon>
        <taxon>Pseudomonadati</taxon>
        <taxon>Pseudomonadota</taxon>
        <taxon>Gammaproteobacteria</taxon>
        <taxon>Pseudomonadales</taxon>
        <taxon>Pseudomonadaceae</taxon>
        <taxon>Pseudomonas</taxon>
    </lineage>
</organism>
<feature type="compositionally biased region" description="Basic and acidic residues" evidence="1">
    <location>
        <begin position="1"/>
        <end position="10"/>
    </location>
</feature>
<sequence>MFFIGERRNADQPCHYQRTGAQPTRKHSANSRKHREDRASQPDTSTRCAGYASHQIAASNVHRPLKLHQRLFRSRALHRLARLFVLASGESLPGD</sequence>